<comment type="similarity">
    <text evidence="7">Belongs to the class I-like SAM-binding methyltransferase superfamily. rRNA adenine N(6)-methyltransferase family. RsmA subfamily.</text>
</comment>
<keyword evidence="2 7" id="KW-0698">rRNA processing</keyword>
<comment type="function">
    <text evidence="7">Specifically dimethylates two adjacent adenosines (A1518 and A1519) in the loop of a conserved hairpin near the 3'-end of 16S rRNA in the 30S particle. May play a critical role in biogenesis of 30S subunits.</text>
</comment>
<dbReference type="SMART" id="SM00650">
    <property type="entry name" value="rADc"/>
    <property type="match status" value="1"/>
</dbReference>
<dbReference type="HAMAP" id="MF_00607">
    <property type="entry name" value="16SrRNA_methyltr_A"/>
    <property type="match status" value="1"/>
</dbReference>
<evidence type="ECO:0000256" key="6">
    <source>
        <dbReference type="ARBA" id="ARBA00022884"/>
    </source>
</evidence>
<evidence type="ECO:0000313" key="11">
    <source>
        <dbReference type="Proteomes" id="UP000252915"/>
    </source>
</evidence>
<evidence type="ECO:0000256" key="4">
    <source>
        <dbReference type="ARBA" id="ARBA00022679"/>
    </source>
</evidence>
<comment type="subcellular location">
    <subcellularLocation>
        <location evidence="7">Cytoplasm</location>
    </subcellularLocation>
</comment>
<dbReference type="InterPro" id="IPR011530">
    <property type="entry name" value="rRNA_adenine_dimethylase"/>
</dbReference>
<gene>
    <name evidence="7 10" type="primary">rsmA</name>
    <name evidence="7" type="synonym">ksgA</name>
    <name evidence="10" type="ORF">DBW92_01520</name>
</gene>
<dbReference type="InterPro" id="IPR029063">
    <property type="entry name" value="SAM-dependent_MTases_sf"/>
</dbReference>
<dbReference type="EC" id="2.1.1.182" evidence="7"/>
<feature type="domain" description="Ribosomal RNA adenine methylase transferase N-terminal" evidence="9">
    <location>
        <begin position="20"/>
        <end position="190"/>
    </location>
</feature>
<dbReference type="GO" id="GO:0005829">
    <property type="term" value="C:cytosol"/>
    <property type="evidence" value="ECO:0007669"/>
    <property type="project" value="TreeGrafter"/>
</dbReference>
<dbReference type="AlphaFoldDB" id="A0A368C7X9"/>
<keyword evidence="1 7" id="KW-0963">Cytoplasm</keyword>
<dbReference type="Proteomes" id="UP000252915">
    <property type="component" value="Unassembled WGS sequence"/>
</dbReference>
<dbReference type="InterPro" id="IPR020598">
    <property type="entry name" value="rRNA_Ade_methylase_Trfase_N"/>
</dbReference>
<organism evidence="10 11">
    <name type="scientific">SAR86 cluster bacterium</name>
    <dbReference type="NCBI Taxonomy" id="2030880"/>
    <lineage>
        <taxon>Bacteria</taxon>
        <taxon>Pseudomonadati</taxon>
        <taxon>Pseudomonadota</taxon>
        <taxon>Gammaproteobacteria</taxon>
        <taxon>SAR86 cluster</taxon>
    </lineage>
</organism>
<dbReference type="EMBL" id="QOPI01000004">
    <property type="protein sequence ID" value="RCL45204.1"/>
    <property type="molecule type" value="Genomic_DNA"/>
</dbReference>
<dbReference type="Gene3D" id="3.40.50.150">
    <property type="entry name" value="Vaccinia Virus protein VP39"/>
    <property type="match status" value="1"/>
</dbReference>
<keyword evidence="6 7" id="KW-0694">RNA-binding</keyword>
<comment type="catalytic activity">
    <reaction evidence="7">
        <text>adenosine(1518)/adenosine(1519) in 16S rRNA + 4 S-adenosyl-L-methionine = N(6)-dimethyladenosine(1518)/N(6)-dimethyladenosine(1519) in 16S rRNA + 4 S-adenosyl-L-homocysteine + 4 H(+)</text>
        <dbReference type="Rhea" id="RHEA:19609"/>
        <dbReference type="Rhea" id="RHEA-COMP:10232"/>
        <dbReference type="Rhea" id="RHEA-COMP:10233"/>
        <dbReference type="ChEBI" id="CHEBI:15378"/>
        <dbReference type="ChEBI" id="CHEBI:57856"/>
        <dbReference type="ChEBI" id="CHEBI:59789"/>
        <dbReference type="ChEBI" id="CHEBI:74411"/>
        <dbReference type="ChEBI" id="CHEBI:74493"/>
        <dbReference type="EC" id="2.1.1.182"/>
    </reaction>
</comment>
<comment type="caution">
    <text evidence="10">The sequence shown here is derived from an EMBL/GenBank/DDBJ whole genome shotgun (WGS) entry which is preliminary data.</text>
</comment>
<dbReference type="InterPro" id="IPR023165">
    <property type="entry name" value="rRNA_Ade_diMease-like_C"/>
</dbReference>
<evidence type="ECO:0000313" key="10">
    <source>
        <dbReference type="EMBL" id="RCL45204.1"/>
    </source>
</evidence>
<feature type="binding site" evidence="7 8">
    <location>
        <position position="15"/>
    </location>
    <ligand>
        <name>S-adenosyl-L-methionine</name>
        <dbReference type="ChEBI" id="CHEBI:59789"/>
    </ligand>
</feature>
<dbReference type="PANTHER" id="PTHR11727">
    <property type="entry name" value="DIMETHYLADENOSINE TRANSFERASE"/>
    <property type="match status" value="1"/>
</dbReference>
<dbReference type="GO" id="GO:0003723">
    <property type="term" value="F:RNA binding"/>
    <property type="evidence" value="ECO:0007669"/>
    <property type="project" value="UniProtKB-UniRule"/>
</dbReference>
<dbReference type="PROSITE" id="PS51689">
    <property type="entry name" value="SAM_RNA_A_N6_MT"/>
    <property type="match status" value="1"/>
</dbReference>
<proteinExistence type="inferred from homology"/>
<keyword evidence="3 7" id="KW-0489">Methyltransferase</keyword>
<reference evidence="10 11" key="1">
    <citation type="journal article" date="2018" name="Microbiome">
        <title>Fine metagenomic profile of the Mediterranean stratified and mixed water columns revealed by assembly and recruitment.</title>
        <authorList>
            <person name="Haro-Moreno J.M."/>
            <person name="Lopez-Perez M."/>
            <person name="De La Torre J.R."/>
            <person name="Picazo A."/>
            <person name="Camacho A."/>
            <person name="Rodriguez-Valera F."/>
        </authorList>
    </citation>
    <scope>NUCLEOTIDE SEQUENCE [LARGE SCALE GENOMIC DNA]</scope>
    <source>
        <strain evidence="10">MED-G78</strain>
    </source>
</reference>
<evidence type="ECO:0000256" key="5">
    <source>
        <dbReference type="ARBA" id="ARBA00022691"/>
    </source>
</evidence>
<feature type="binding site" evidence="7 8">
    <location>
        <position position="40"/>
    </location>
    <ligand>
        <name>S-adenosyl-L-methionine</name>
        <dbReference type="ChEBI" id="CHEBI:59789"/>
    </ligand>
</feature>
<sequence>MNQRDKRRKFGQNYLKDPAILFEIEQSISPQPNDKFFEIGPGMGALTSILNKENISITAIDIDEFNISYLKKEFSGPATFNFIQDNILDNDLNILGKGLHRIAGNLPYNISTQIILKMIKYNKRIKDMHFLVQKEVAEKIAGAPGTKDWGKMGIKLAAFFTTEILFDVPPEAFDIKPKVNSSFIRMTPLKDKLLEDEKIKDFFEIIDLSFTSRRKNIKNNLKNKNIEWSKIGINEKSRPEELNLESFLKIVKEVNKS</sequence>
<dbReference type="Pfam" id="PF00398">
    <property type="entry name" value="RrnaAD"/>
    <property type="match status" value="1"/>
</dbReference>
<name>A0A368C7X9_9GAMM</name>
<dbReference type="InterPro" id="IPR001737">
    <property type="entry name" value="KsgA/Erm"/>
</dbReference>
<keyword evidence="4 7" id="KW-0808">Transferase</keyword>
<dbReference type="NCBIfam" id="TIGR00755">
    <property type="entry name" value="ksgA"/>
    <property type="match status" value="1"/>
</dbReference>
<evidence type="ECO:0000256" key="1">
    <source>
        <dbReference type="ARBA" id="ARBA00022490"/>
    </source>
</evidence>
<dbReference type="Gene3D" id="1.10.8.100">
    <property type="entry name" value="Ribosomal RNA adenine dimethylase-like, domain 2"/>
    <property type="match status" value="1"/>
</dbReference>
<comment type="caution">
    <text evidence="7 8">Lacks conserved residue(s) required for the propagation of feature annotation.</text>
</comment>
<feature type="binding site" evidence="7 8">
    <location>
        <position position="105"/>
    </location>
    <ligand>
        <name>S-adenosyl-L-methionine</name>
        <dbReference type="ChEBI" id="CHEBI:59789"/>
    </ligand>
</feature>
<evidence type="ECO:0000259" key="9">
    <source>
        <dbReference type="SMART" id="SM00650"/>
    </source>
</evidence>
<accession>A0A368C7X9</accession>
<keyword evidence="5 7" id="KW-0949">S-adenosyl-L-methionine</keyword>
<feature type="binding site" evidence="8">
    <location>
        <position position="61"/>
    </location>
    <ligand>
        <name>S-adenosyl-L-methionine</name>
        <dbReference type="ChEBI" id="CHEBI:59789"/>
    </ligand>
</feature>
<feature type="binding site" evidence="7 8">
    <location>
        <position position="13"/>
    </location>
    <ligand>
        <name>S-adenosyl-L-methionine</name>
        <dbReference type="ChEBI" id="CHEBI:59789"/>
    </ligand>
</feature>
<evidence type="ECO:0000256" key="8">
    <source>
        <dbReference type="PROSITE-ProRule" id="PRU01026"/>
    </source>
</evidence>
<dbReference type="GO" id="GO:0052908">
    <property type="term" value="F:16S rRNA (adenine(1518)-N(6)/adenine(1519)-N(6))-dimethyltransferase activity"/>
    <property type="evidence" value="ECO:0007669"/>
    <property type="project" value="UniProtKB-EC"/>
</dbReference>
<protein>
    <recommendedName>
        <fullName evidence="7">Ribosomal RNA small subunit methyltransferase A</fullName>
        <ecNumber evidence="7">2.1.1.182</ecNumber>
    </recommendedName>
    <alternativeName>
        <fullName evidence="7">16S rRNA (adenine(1518)-N(6)/adenine(1519)-N(6))-dimethyltransferase</fullName>
    </alternativeName>
    <alternativeName>
        <fullName evidence="7">16S rRNA dimethyladenosine transferase</fullName>
    </alternativeName>
    <alternativeName>
        <fullName evidence="7">16S rRNA dimethylase</fullName>
    </alternativeName>
    <alternativeName>
        <fullName evidence="7">S-adenosylmethionine-6-N', N'-adenosyl(rRNA) dimethyltransferase</fullName>
    </alternativeName>
</protein>
<dbReference type="PANTHER" id="PTHR11727:SF7">
    <property type="entry name" value="DIMETHYLADENOSINE TRANSFERASE-RELATED"/>
    <property type="match status" value="1"/>
</dbReference>
<evidence type="ECO:0000256" key="2">
    <source>
        <dbReference type="ARBA" id="ARBA00022552"/>
    </source>
</evidence>
<evidence type="ECO:0000256" key="3">
    <source>
        <dbReference type="ARBA" id="ARBA00022603"/>
    </source>
</evidence>
<dbReference type="SUPFAM" id="SSF53335">
    <property type="entry name" value="S-adenosyl-L-methionine-dependent methyltransferases"/>
    <property type="match status" value="1"/>
</dbReference>
<evidence type="ECO:0000256" key="7">
    <source>
        <dbReference type="HAMAP-Rule" id="MF_00607"/>
    </source>
</evidence>